<evidence type="ECO:0000313" key="4">
    <source>
        <dbReference type="Proteomes" id="UP000186804"/>
    </source>
</evidence>
<dbReference type="RefSeq" id="XP_067067962.1">
    <property type="nucleotide sequence ID" value="XM_067210945.1"/>
</dbReference>
<name>A0A1J4MSW3_9CRYT</name>
<dbReference type="AlphaFoldDB" id="A0A1J4MSW3"/>
<evidence type="ECO:0000256" key="2">
    <source>
        <dbReference type="ARBA" id="ARBA00023242"/>
    </source>
</evidence>
<dbReference type="GO" id="GO:0033314">
    <property type="term" value="P:mitotic DNA replication checkpoint signaling"/>
    <property type="evidence" value="ECO:0007669"/>
    <property type="project" value="TreeGrafter"/>
</dbReference>
<dbReference type="GO" id="GO:0031573">
    <property type="term" value="P:mitotic intra-S DNA damage checkpoint signaling"/>
    <property type="evidence" value="ECO:0007669"/>
    <property type="project" value="TreeGrafter"/>
</dbReference>
<organism evidence="3 4">
    <name type="scientific">Cryptosporidium andersoni</name>
    <dbReference type="NCBI Taxonomy" id="117008"/>
    <lineage>
        <taxon>Eukaryota</taxon>
        <taxon>Sar</taxon>
        <taxon>Alveolata</taxon>
        <taxon>Apicomplexa</taxon>
        <taxon>Conoidasida</taxon>
        <taxon>Coccidia</taxon>
        <taxon>Eucoccidiorida</taxon>
        <taxon>Eimeriorina</taxon>
        <taxon>Cryptosporidiidae</taxon>
        <taxon>Cryptosporidium</taxon>
    </lineage>
</organism>
<dbReference type="EMBL" id="LRBS01000068">
    <property type="protein sequence ID" value="OII76116.1"/>
    <property type="molecule type" value="Genomic_DNA"/>
</dbReference>
<reference evidence="3 4" key="1">
    <citation type="submission" date="2016-10" db="EMBL/GenBank/DDBJ databases">
        <title>Reductive evolution of mitochondrial metabolism and differential evolution of invasion-related proteins in Cryptosporidium.</title>
        <authorList>
            <person name="Liu S."/>
            <person name="Roellig D.M."/>
            <person name="Guo Y."/>
            <person name="Li N."/>
            <person name="Frace M.A."/>
            <person name="Tang K."/>
            <person name="Zhang L."/>
            <person name="Feng Y."/>
            <person name="Xiao L."/>
        </authorList>
    </citation>
    <scope>NUCLEOTIDE SEQUENCE [LARGE SCALE GENOMIC DNA]</scope>
    <source>
        <strain evidence="3">30847</strain>
    </source>
</reference>
<comment type="subcellular location">
    <subcellularLocation>
        <location evidence="1">Nucleus</location>
    </subcellularLocation>
</comment>
<accession>A0A1J4MSW3</accession>
<dbReference type="GO" id="GO:0006289">
    <property type="term" value="P:nucleotide-excision repair"/>
    <property type="evidence" value="ECO:0007669"/>
    <property type="project" value="TreeGrafter"/>
</dbReference>
<evidence type="ECO:0000256" key="1">
    <source>
        <dbReference type="ARBA" id="ARBA00004123"/>
    </source>
</evidence>
<keyword evidence="2" id="KW-0539">Nucleus</keyword>
<evidence type="ECO:0000313" key="3">
    <source>
        <dbReference type="EMBL" id="OII76116.1"/>
    </source>
</evidence>
<dbReference type="GO" id="GO:0044778">
    <property type="term" value="P:meiotic DNA integrity checkpoint signaling"/>
    <property type="evidence" value="ECO:0007669"/>
    <property type="project" value="TreeGrafter"/>
</dbReference>
<dbReference type="GO" id="GO:0035861">
    <property type="term" value="C:site of double-strand break"/>
    <property type="evidence" value="ECO:0007669"/>
    <property type="project" value="TreeGrafter"/>
</dbReference>
<keyword evidence="4" id="KW-1185">Reference proteome</keyword>
<dbReference type="GO" id="GO:0030896">
    <property type="term" value="C:checkpoint clamp complex"/>
    <property type="evidence" value="ECO:0007669"/>
    <property type="project" value="InterPro"/>
</dbReference>
<sequence>MRFKATLLHRRSTLLMECIQGFVKLSKVCPPKQKTRFCIKLDKTFLLLILTVYNTTDNEVLDVSCKFDYKDIFYPGYIVESKHNNIIGISMNPESLILPLKSASLAKETSLRLSKRDNQNVLSFTMTVETKKSSTFQLIHDCSIDVIKAQYVDDLIPLAELLNCEIGIPNIHFSIPPAKLFHRLLERMKLVGSKFINIQIIYNEDTDESEKINEIGKPLNNELCHFICSSHTSLASASIKTFFNNCRVFKTSNESQNNLQNNQVNKGFNLSATFDIHHIIATLQLVLCISDAHCVTTITPEKYMSLFIFFPSINSQISVIISPANADND</sequence>
<dbReference type="OrthoDB" id="337750at2759"/>
<gene>
    <name evidence="3" type="ORF">cand_007050</name>
</gene>
<dbReference type="GO" id="GO:0000723">
    <property type="term" value="P:telomere maintenance"/>
    <property type="evidence" value="ECO:0007669"/>
    <property type="project" value="TreeGrafter"/>
</dbReference>
<dbReference type="PANTHER" id="PTHR12900:SF0">
    <property type="entry name" value="CHECKPOINT PROTEIN"/>
    <property type="match status" value="1"/>
</dbReference>
<dbReference type="Gene3D" id="3.70.10.10">
    <property type="match status" value="1"/>
</dbReference>
<dbReference type="GeneID" id="92364890"/>
<protein>
    <recommendedName>
        <fullName evidence="5">Checkpoint protein</fullName>
    </recommendedName>
</protein>
<dbReference type="Proteomes" id="UP000186804">
    <property type="component" value="Unassembled WGS sequence"/>
</dbReference>
<dbReference type="GO" id="GO:0000724">
    <property type="term" value="P:double-strand break repair via homologous recombination"/>
    <property type="evidence" value="ECO:0007669"/>
    <property type="project" value="TreeGrafter"/>
</dbReference>
<dbReference type="Pfam" id="PF04005">
    <property type="entry name" value="Hus1"/>
    <property type="match status" value="1"/>
</dbReference>
<dbReference type="VEuPathDB" id="CryptoDB:cand_007050"/>
<evidence type="ECO:0008006" key="5">
    <source>
        <dbReference type="Google" id="ProtNLM"/>
    </source>
</evidence>
<comment type="caution">
    <text evidence="3">The sequence shown here is derived from an EMBL/GenBank/DDBJ whole genome shotgun (WGS) entry which is preliminary data.</text>
</comment>
<dbReference type="PANTHER" id="PTHR12900">
    <property type="entry name" value="MITOTIC AND DNA DAMAGE CHECKPOINT PROTEIN HUS1"/>
    <property type="match status" value="1"/>
</dbReference>
<dbReference type="InterPro" id="IPR007150">
    <property type="entry name" value="HUS1/Mec3"/>
</dbReference>
<proteinExistence type="predicted"/>